<dbReference type="EC" id="3.5.4.-" evidence="2"/>
<gene>
    <name evidence="2" type="ORF">OHAE_3888</name>
</gene>
<proteinExistence type="predicted"/>
<evidence type="ECO:0000313" key="3">
    <source>
        <dbReference type="Proteomes" id="UP000246073"/>
    </source>
</evidence>
<dbReference type="GO" id="GO:0016787">
    <property type="term" value="F:hydrolase activity"/>
    <property type="evidence" value="ECO:0007669"/>
    <property type="project" value="UniProtKB-KW"/>
</dbReference>
<reference evidence="3" key="1">
    <citation type="submission" date="2017-12" db="EMBL/GenBank/DDBJ databases">
        <authorList>
            <person name="Diaz M."/>
        </authorList>
    </citation>
    <scope>NUCLEOTIDE SEQUENCE [LARGE SCALE GENOMIC DNA]</scope>
    <source>
        <strain evidence="3">FI11154</strain>
    </source>
</reference>
<dbReference type="AlphaFoldDB" id="A0A2P9HIK6"/>
<feature type="region of interest" description="Disordered" evidence="1">
    <location>
        <begin position="79"/>
        <end position="98"/>
    </location>
</feature>
<protein>
    <submittedName>
        <fullName evidence="2">tRNA-specific adenosine-34 deaminase</fullName>
        <ecNumber evidence="2">3.5.4.-</ecNumber>
    </submittedName>
</protein>
<accession>A0A2P9HIK6</accession>
<keyword evidence="2" id="KW-0378">Hydrolase</keyword>
<dbReference type="Proteomes" id="UP000246073">
    <property type="component" value="Unassembled WGS sequence"/>
</dbReference>
<evidence type="ECO:0000256" key="1">
    <source>
        <dbReference type="SAM" id="MobiDB-lite"/>
    </source>
</evidence>
<organism evidence="2 3">
    <name type="scientific">Ochrobactrum soli</name>
    <dbReference type="NCBI Taxonomy" id="2448455"/>
    <lineage>
        <taxon>Bacteria</taxon>
        <taxon>Pseudomonadati</taxon>
        <taxon>Pseudomonadota</taxon>
        <taxon>Alphaproteobacteria</taxon>
        <taxon>Hyphomicrobiales</taxon>
        <taxon>Brucellaceae</taxon>
        <taxon>Brucella/Ochrobactrum group</taxon>
        <taxon>Ochrobactrum</taxon>
    </lineage>
</organism>
<name>A0A2P9HIK6_9HYPH</name>
<sequence length="98" mass="11710">MRRLAALVIVVFSHLVLASQQRFRITLHRRKQAKECLERKRRINLFANRFRFRELCSNKSLQCLRAKFPDQCTKWSAHERAGTRNRYRHGNTDGRRAG</sequence>
<evidence type="ECO:0000313" key="2">
    <source>
        <dbReference type="EMBL" id="SPL63956.1"/>
    </source>
</evidence>
<dbReference type="EMBL" id="OOFM01000004">
    <property type="protein sequence ID" value="SPL63956.1"/>
    <property type="molecule type" value="Genomic_DNA"/>
</dbReference>